<evidence type="ECO:0000313" key="3">
    <source>
        <dbReference type="Proteomes" id="UP000077202"/>
    </source>
</evidence>
<dbReference type="EMBL" id="LVLJ01001114">
    <property type="protein sequence ID" value="OAE31326.1"/>
    <property type="molecule type" value="Genomic_DNA"/>
</dbReference>
<reference evidence="2" key="1">
    <citation type="submission" date="2016-03" db="EMBL/GenBank/DDBJ databases">
        <title>Mechanisms controlling the formation of the plant cell surface in tip-growing cells are functionally conserved among land plants.</title>
        <authorList>
            <person name="Honkanen S."/>
            <person name="Jones V.A."/>
            <person name="Morieri G."/>
            <person name="Champion C."/>
            <person name="Hetherington A.J."/>
            <person name="Kelly S."/>
            <person name="Saint-Marcoux D."/>
            <person name="Proust H."/>
            <person name="Prescott H."/>
            <person name="Dolan L."/>
        </authorList>
    </citation>
    <scope>NUCLEOTIDE SEQUENCE [LARGE SCALE GENOMIC DNA]</scope>
    <source>
        <tissue evidence="2">Whole gametophyte</tissue>
    </source>
</reference>
<dbReference type="AlphaFoldDB" id="A0A176WGQ1"/>
<sequence length="125" mass="12904">MSFPSAHQELSSLTFGLGNGPLECCADDEISFSIPPKALVAKALATEALVAKALPSAVFLSFPASAEGASAEGEALRRRSRLPPKELRNASLMLRTSSAVMPPPKKLQPKALSSAEGAREAGSAA</sequence>
<feature type="compositionally biased region" description="Low complexity" evidence="1">
    <location>
        <begin position="111"/>
        <end position="125"/>
    </location>
</feature>
<dbReference type="Proteomes" id="UP000077202">
    <property type="component" value="Unassembled WGS sequence"/>
</dbReference>
<organism evidence="2 3">
    <name type="scientific">Marchantia polymorpha subsp. ruderalis</name>
    <dbReference type="NCBI Taxonomy" id="1480154"/>
    <lineage>
        <taxon>Eukaryota</taxon>
        <taxon>Viridiplantae</taxon>
        <taxon>Streptophyta</taxon>
        <taxon>Embryophyta</taxon>
        <taxon>Marchantiophyta</taxon>
        <taxon>Marchantiopsida</taxon>
        <taxon>Marchantiidae</taxon>
        <taxon>Marchantiales</taxon>
        <taxon>Marchantiaceae</taxon>
        <taxon>Marchantia</taxon>
    </lineage>
</organism>
<name>A0A176WGQ1_MARPO</name>
<evidence type="ECO:0000256" key="1">
    <source>
        <dbReference type="SAM" id="MobiDB-lite"/>
    </source>
</evidence>
<gene>
    <name evidence="2" type="ORF">AXG93_4510s1000</name>
</gene>
<accession>A0A176WGQ1</accession>
<comment type="caution">
    <text evidence="2">The sequence shown here is derived from an EMBL/GenBank/DDBJ whole genome shotgun (WGS) entry which is preliminary data.</text>
</comment>
<evidence type="ECO:0000313" key="2">
    <source>
        <dbReference type="EMBL" id="OAE31326.1"/>
    </source>
</evidence>
<feature type="region of interest" description="Disordered" evidence="1">
    <location>
        <begin position="66"/>
        <end position="125"/>
    </location>
</feature>
<protein>
    <submittedName>
        <fullName evidence="2">Uncharacterized protein</fullName>
    </submittedName>
</protein>
<proteinExistence type="predicted"/>
<keyword evidence="3" id="KW-1185">Reference proteome</keyword>